<dbReference type="EMBL" id="RZNB01000001">
    <property type="protein sequence ID" value="RWZ53008.1"/>
    <property type="molecule type" value="Genomic_DNA"/>
</dbReference>
<evidence type="ECO:0000256" key="7">
    <source>
        <dbReference type="ARBA" id="ARBA00022840"/>
    </source>
</evidence>
<comment type="catalytic activity">
    <reaction evidence="1">
        <text>ATP + protein L-histidine = ADP + protein N-phospho-L-histidine.</text>
        <dbReference type="EC" id="2.7.13.3"/>
    </reaction>
</comment>
<dbReference type="PANTHER" id="PTHR24421">
    <property type="entry name" value="NITRATE/NITRITE SENSOR PROTEIN NARX-RELATED"/>
    <property type="match status" value="1"/>
</dbReference>
<dbReference type="GO" id="GO:0016020">
    <property type="term" value="C:membrane"/>
    <property type="evidence" value="ECO:0007669"/>
    <property type="project" value="InterPro"/>
</dbReference>
<evidence type="ECO:0000256" key="10">
    <source>
        <dbReference type="SAM" id="Phobius"/>
    </source>
</evidence>
<feature type="domain" description="Signal transduction histidine kinase subgroup 3 dimerisation and phosphoacceptor" evidence="11">
    <location>
        <begin position="262"/>
        <end position="325"/>
    </location>
</feature>
<keyword evidence="10" id="KW-0812">Transmembrane</keyword>
<dbReference type="OrthoDB" id="5242012at2"/>
<keyword evidence="5" id="KW-0547">Nucleotide-binding</keyword>
<dbReference type="InterPro" id="IPR050482">
    <property type="entry name" value="Sensor_HK_TwoCompSys"/>
</dbReference>
<feature type="transmembrane region" description="Helical" evidence="10">
    <location>
        <begin position="39"/>
        <end position="61"/>
    </location>
</feature>
<comment type="caution">
    <text evidence="13">The sequence shown here is derived from an EMBL/GenBank/DDBJ whole genome shotgun (WGS) entry which is preliminary data.</text>
</comment>
<keyword evidence="4" id="KW-0808">Transferase</keyword>
<evidence type="ECO:0000313" key="13">
    <source>
        <dbReference type="EMBL" id="RWZ53008.1"/>
    </source>
</evidence>
<gene>
    <name evidence="13" type="ORF">ELQ90_03505</name>
</gene>
<dbReference type="Gene3D" id="1.20.5.1930">
    <property type="match status" value="1"/>
</dbReference>
<dbReference type="PANTHER" id="PTHR24421:SF10">
    <property type="entry name" value="NITRATE_NITRITE SENSOR PROTEIN NARQ"/>
    <property type="match status" value="1"/>
</dbReference>
<dbReference type="CDD" id="cd16917">
    <property type="entry name" value="HATPase_UhpB-NarQ-NarX-like"/>
    <property type="match status" value="1"/>
</dbReference>
<dbReference type="Gene3D" id="3.30.565.10">
    <property type="entry name" value="Histidine kinase-like ATPase, C-terminal domain"/>
    <property type="match status" value="1"/>
</dbReference>
<evidence type="ECO:0000313" key="14">
    <source>
        <dbReference type="Proteomes" id="UP000288547"/>
    </source>
</evidence>
<evidence type="ECO:0000256" key="8">
    <source>
        <dbReference type="ARBA" id="ARBA00023012"/>
    </source>
</evidence>
<keyword evidence="6 13" id="KW-0418">Kinase</keyword>
<evidence type="ECO:0000256" key="1">
    <source>
        <dbReference type="ARBA" id="ARBA00000085"/>
    </source>
</evidence>
<accession>A0A444PYN4</accession>
<feature type="transmembrane region" description="Helical" evidence="10">
    <location>
        <begin position="198"/>
        <end position="226"/>
    </location>
</feature>
<feature type="domain" description="Putative sensor" evidence="12">
    <location>
        <begin position="41"/>
        <end position="231"/>
    </location>
</feature>
<keyword evidence="14" id="KW-1185">Reference proteome</keyword>
<dbReference type="AlphaFoldDB" id="A0A444PYN4"/>
<protein>
    <recommendedName>
        <fullName evidence="2">histidine kinase</fullName>
        <ecNumber evidence="2">2.7.13.3</ecNumber>
    </recommendedName>
</protein>
<evidence type="ECO:0000256" key="2">
    <source>
        <dbReference type="ARBA" id="ARBA00012438"/>
    </source>
</evidence>
<feature type="region of interest" description="Disordered" evidence="9">
    <location>
        <begin position="1"/>
        <end position="22"/>
    </location>
</feature>
<dbReference type="SUPFAM" id="SSF55874">
    <property type="entry name" value="ATPase domain of HSP90 chaperone/DNA topoisomerase II/histidine kinase"/>
    <property type="match status" value="1"/>
</dbReference>
<sequence length="457" mass="49140">MSTETITDAAPPAPPHDGHPGERPFTTYGRLWRAVPRELGFLLPNLPIVILGNIIAVTLFALGVGTIVIYLGVFVLFATLYVARAFGSLELMRLKAAGMPEIEAPRWPNRPAEGFWRTFFRPFADAHSWLHLIHTAIVNPIVGTLTWGVTISWVFGGLGGALAWTFPWWLDSDERNEGLSSVVWPGLTPALGGQALDMVLNVVVGVILLVTLPFVLRGLTLAHYGIAKLMLARFRSEDLEERVAEVQATRTAAAAAEGAALRRLERDIHDGPQQRLVRLQMDIAAAERQLDTDPERARALLAEAAGQSREALDELRALSRGFAPPILLDRGLVAALDSLASRSTVPTEVRAYLPAEIVVPDEVQRAAYFVASEAAANVAKHAGARRSSITLEVVPGAAGSRWLRLVIGDDGRGGARPVEGHGLAGLDERTRGVGGRLDVWSPTGGPTTVTATLPLPA</sequence>
<dbReference type="InterPro" id="IPR036890">
    <property type="entry name" value="HATPase_C_sf"/>
</dbReference>
<dbReference type="GO" id="GO:0005524">
    <property type="term" value="F:ATP binding"/>
    <property type="evidence" value="ECO:0007669"/>
    <property type="project" value="UniProtKB-KW"/>
</dbReference>
<dbReference type="Pfam" id="PF13796">
    <property type="entry name" value="Sensor"/>
    <property type="match status" value="1"/>
</dbReference>
<evidence type="ECO:0000256" key="3">
    <source>
        <dbReference type="ARBA" id="ARBA00022553"/>
    </source>
</evidence>
<organism evidence="13 14">
    <name type="scientific">Labedella phragmitis</name>
    <dbReference type="NCBI Taxonomy" id="2498849"/>
    <lineage>
        <taxon>Bacteria</taxon>
        <taxon>Bacillati</taxon>
        <taxon>Actinomycetota</taxon>
        <taxon>Actinomycetes</taxon>
        <taxon>Micrococcales</taxon>
        <taxon>Microbacteriaceae</taxon>
        <taxon>Labedella</taxon>
    </lineage>
</organism>
<keyword evidence="3" id="KW-0597">Phosphoprotein</keyword>
<keyword evidence="10" id="KW-0472">Membrane</keyword>
<feature type="transmembrane region" description="Helical" evidence="10">
    <location>
        <begin position="145"/>
        <end position="170"/>
    </location>
</feature>
<feature type="transmembrane region" description="Helical" evidence="10">
    <location>
        <begin position="67"/>
        <end position="86"/>
    </location>
</feature>
<dbReference type="InterPro" id="IPR025828">
    <property type="entry name" value="Put_sensor_dom"/>
</dbReference>
<evidence type="ECO:0000259" key="12">
    <source>
        <dbReference type="Pfam" id="PF13796"/>
    </source>
</evidence>
<dbReference type="InterPro" id="IPR011712">
    <property type="entry name" value="Sig_transdc_His_kin_sub3_dim/P"/>
</dbReference>
<reference evidence="13 14" key="1">
    <citation type="submission" date="2018-12" db="EMBL/GenBank/DDBJ databases">
        <authorList>
            <person name="Li F."/>
        </authorList>
    </citation>
    <scope>NUCLEOTIDE SEQUENCE [LARGE SCALE GENOMIC DNA]</scope>
    <source>
        <strain evidence="13 14">11W25H-1</strain>
    </source>
</reference>
<evidence type="ECO:0000259" key="11">
    <source>
        <dbReference type="Pfam" id="PF07730"/>
    </source>
</evidence>
<name>A0A444PYN4_9MICO</name>
<keyword evidence="7" id="KW-0067">ATP-binding</keyword>
<dbReference type="GO" id="GO:0046983">
    <property type="term" value="F:protein dimerization activity"/>
    <property type="evidence" value="ECO:0007669"/>
    <property type="project" value="InterPro"/>
</dbReference>
<evidence type="ECO:0000256" key="9">
    <source>
        <dbReference type="SAM" id="MobiDB-lite"/>
    </source>
</evidence>
<evidence type="ECO:0000256" key="5">
    <source>
        <dbReference type="ARBA" id="ARBA00022741"/>
    </source>
</evidence>
<proteinExistence type="predicted"/>
<dbReference type="GO" id="GO:0000155">
    <property type="term" value="F:phosphorelay sensor kinase activity"/>
    <property type="evidence" value="ECO:0007669"/>
    <property type="project" value="InterPro"/>
</dbReference>
<keyword evidence="10" id="KW-1133">Transmembrane helix</keyword>
<dbReference type="Pfam" id="PF07730">
    <property type="entry name" value="HisKA_3"/>
    <property type="match status" value="1"/>
</dbReference>
<keyword evidence="8" id="KW-0902">Two-component regulatory system</keyword>
<dbReference type="RefSeq" id="WP_128493851.1">
    <property type="nucleotide sequence ID" value="NZ_RZNB01000001.1"/>
</dbReference>
<evidence type="ECO:0000256" key="6">
    <source>
        <dbReference type="ARBA" id="ARBA00022777"/>
    </source>
</evidence>
<evidence type="ECO:0000256" key="4">
    <source>
        <dbReference type="ARBA" id="ARBA00022679"/>
    </source>
</evidence>
<dbReference type="Proteomes" id="UP000288547">
    <property type="component" value="Unassembled WGS sequence"/>
</dbReference>
<dbReference type="EC" id="2.7.13.3" evidence="2"/>